<sequence>MNKSGDKAYCYGIDGLANHLHCSKRTAHRIKASGKINEAIIQVGHIILVDKKKVDVLLARKEKN</sequence>
<dbReference type="Pfam" id="PF12964">
    <property type="entry name" value="DUF3853"/>
    <property type="match status" value="1"/>
</dbReference>
<gene>
    <name evidence="1" type="ORF">IMZ16_04150</name>
</gene>
<reference evidence="1 2" key="1">
    <citation type="submission" date="2020-10" db="EMBL/GenBank/DDBJ databases">
        <title>Complete genome of Cruoricapor ignavus strain M1214 isolated from the blood culture of a febrile patient.</title>
        <authorList>
            <person name="Guglielmino C.J.D."/>
        </authorList>
    </citation>
    <scope>NUCLEOTIDE SEQUENCE [LARGE SCALE GENOMIC DNA]</scope>
    <source>
        <strain evidence="1 2">M1214</strain>
    </source>
</reference>
<proteinExistence type="predicted"/>
<dbReference type="EMBL" id="CP063145">
    <property type="protein sequence ID" value="QOR74633.1"/>
    <property type="molecule type" value="Genomic_DNA"/>
</dbReference>
<evidence type="ECO:0000313" key="1">
    <source>
        <dbReference type="EMBL" id="QOR74633.1"/>
    </source>
</evidence>
<evidence type="ECO:0000313" key="2">
    <source>
        <dbReference type="Proteomes" id="UP000593605"/>
    </source>
</evidence>
<accession>A0A7M1T6N4</accession>
<dbReference type="KEGG" id="civ:IMZ16_04150"/>
<dbReference type="Proteomes" id="UP000593605">
    <property type="component" value="Chromosome"/>
</dbReference>
<organism evidence="1 2">
    <name type="scientific">Cruoricaptor ignavus</name>
    <dbReference type="NCBI Taxonomy" id="1118202"/>
    <lineage>
        <taxon>Bacteria</taxon>
        <taxon>Pseudomonadati</taxon>
        <taxon>Bacteroidota</taxon>
        <taxon>Flavobacteriia</taxon>
        <taxon>Flavobacteriales</taxon>
        <taxon>Weeksellaceae</taxon>
        <taxon>Cruoricaptor</taxon>
    </lineage>
</organism>
<protein>
    <submittedName>
        <fullName evidence="1">DUF3853 family protein</fullName>
    </submittedName>
</protein>
<dbReference type="InterPro" id="IPR024363">
    <property type="entry name" value="DUF3853"/>
</dbReference>
<dbReference type="RefSeq" id="WP_193440615.1">
    <property type="nucleotide sequence ID" value="NZ_CP063145.1"/>
</dbReference>
<name>A0A7M1T6N4_9FLAO</name>
<dbReference type="AlphaFoldDB" id="A0A7M1T6N4"/>